<sequence>MARLEGPSGPQNPLITTNGMLIIDKIIDRDGKVYENIAGGGGMFAMLGGCIVSLDSKISRSLKWIVDCGYDFPAELMEEITSWGSGAVFRHDDSRETTRGWNHYSGLDLRNFKYLNQKKIIQASDWKEFGEEQLKRIECLHLVCSTERFHSLKEETSSSVCHPQVIVWEPLPDICDQAHYNEIEEIIGREEDFAIVFSPNAEEGARLLGDIEPLTFEEADSCINRFDQLLADKNVCVLRCGKLGSLTLTSRKLATGKRSIYHHPAYHENSPDKVIDPTGGGNSFLGGFCLAYTATQDLKIANICGNIAAGCIIEQIGVPKFDHQTREWNGQTFRQRLDTYLANFPEVADKKADQVCQELTYRWS</sequence>
<dbReference type="KEGG" id="tdl:TDEL_0B05630"/>
<dbReference type="InterPro" id="IPR029056">
    <property type="entry name" value="Ribokinase-like"/>
</dbReference>
<feature type="domain" description="Carbohydrate kinase PfkB" evidence="1">
    <location>
        <begin position="196"/>
        <end position="318"/>
    </location>
</feature>
<proteinExistence type="predicted"/>
<dbReference type="Pfam" id="PF00294">
    <property type="entry name" value="PfkB"/>
    <property type="match status" value="1"/>
</dbReference>
<accession>G8ZPZ8</accession>
<dbReference type="Gene3D" id="3.40.1190.20">
    <property type="match status" value="1"/>
</dbReference>
<dbReference type="FunCoup" id="G8ZPZ8">
    <property type="interactions" value="40"/>
</dbReference>
<dbReference type="PANTHER" id="PTHR47098">
    <property type="entry name" value="PROTEIN MAK32"/>
    <property type="match status" value="1"/>
</dbReference>
<dbReference type="EMBL" id="HE616743">
    <property type="protein sequence ID" value="CCE90692.1"/>
    <property type="molecule type" value="Genomic_DNA"/>
</dbReference>
<dbReference type="OrthoDB" id="497927at2759"/>
<dbReference type="InParanoid" id="G8ZPZ8"/>
<dbReference type="HOGENOM" id="CLU_032834_0_0_1"/>
<reference evidence="2 3" key="1">
    <citation type="journal article" date="2011" name="Proc. Natl. Acad. Sci. U.S.A.">
        <title>Evolutionary erosion of yeast sex chromosomes by mating-type switching accidents.</title>
        <authorList>
            <person name="Gordon J.L."/>
            <person name="Armisen D."/>
            <person name="Proux-Wera E."/>
            <person name="Oheigeartaigh S.S."/>
            <person name="Byrne K.P."/>
            <person name="Wolfe K.H."/>
        </authorList>
    </citation>
    <scope>NUCLEOTIDE SEQUENCE [LARGE SCALE GENOMIC DNA]</scope>
    <source>
        <strain evidence="3">ATCC 10662 / CBS 1146 / NBRC 0425 / NCYC 2629 / NRRL Y-866</strain>
    </source>
</reference>
<name>G8ZPZ8_TORDE</name>
<dbReference type="AlphaFoldDB" id="G8ZPZ8"/>
<dbReference type="PANTHER" id="PTHR47098:SF2">
    <property type="entry name" value="PROTEIN MAK32"/>
    <property type="match status" value="1"/>
</dbReference>
<evidence type="ECO:0000259" key="1">
    <source>
        <dbReference type="Pfam" id="PF00294"/>
    </source>
</evidence>
<dbReference type="eggNOG" id="ENOG502RXN8">
    <property type="taxonomic scope" value="Eukaryota"/>
</dbReference>
<dbReference type="GeneID" id="11500224"/>
<dbReference type="SUPFAM" id="SSF53613">
    <property type="entry name" value="Ribokinase-like"/>
    <property type="match status" value="1"/>
</dbReference>
<evidence type="ECO:0000313" key="2">
    <source>
        <dbReference type="EMBL" id="CCE90692.1"/>
    </source>
</evidence>
<organism evidence="2 3">
    <name type="scientific">Torulaspora delbrueckii</name>
    <name type="common">Yeast</name>
    <name type="synonym">Candida colliculosa</name>
    <dbReference type="NCBI Taxonomy" id="4950"/>
    <lineage>
        <taxon>Eukaryota</taxon>
        <taxon>Fungi</taxon>
        <taxon>Dikarya</taxon>
        <taxon>Ascomycota</taxon>
        <taxon>Saccharomycotina</taxon>
        <taxon>Saccharomycetes</taxon>
        <taxon>Saccharomycetales</taxon>
        <taxon>Saccharomycetaceae</taxon>
        <taxon>Torulaspora</taxon>
    </lineage>
</organism>
<keyword evidence="3" id="KW-1185">Reference proteome</keyword>
<dbReference type="STRING" id="1076872.G8ZPZ8"/>
<dbReference type="InterPro" id="IPR011611">
    <property type="entry name" value="PfkB_dom"/>
</dbReference>
<dbReference type="Proteomes" id="UP000005627">
    <property type="component" value="Chromosome 2"/>
</dbReference>
<gene>
    <name evidence="2" type="primary">TDEL0B05630</name>
    <name evidence="2" type="ORF">TDEL_0B05630</name>
</gene>
<dbReference type="RefSeq" id="XP_003679903.1">
    <property type="nucleotide sequence ID" value="XM_003679855.1"/>
</dbReference>
<protein>
    <recommendedName>
        <fullName evidence="1">Carbohydrate kinase PfkB domain-containing protein</fullName>
    </recommendedName>
</protein>
<evidence type="ECO:0000313" key="3">
    <source>
        <dbReference type="Proteomes" id="UP000005627"/>
    </source>
</evidence>